<dbReference type="Proteomes" id="UP000598820">
    <property type="component" value="Unassembled WGS sequence"/>
</dbReference>
<protein>
    <submittedName>
        <fullName evidence="2">Crp/Fnr family transcriptional regulator</fullName>
    </submittedName>
</protein>
<organism evidence="2 3">
    <name type="scientific">Spirosoma profusum</name>
    <dbReference type="NCBI Taxonomy" id="2771354"/>
    <lineage>
        <taxon>Bacteria</taxon>
        <taxon>Pseudomonadati</taxon>
        <taxon>Bacteroidota</taxon>
        <taxon>Cytophagia</taxon>
        <taxon>Cytophagales</taxon>
        <taxon>Cytophagaceae</taxon>
        <taxon>Spirosoma</taxon>
    </lineage>
</organism>
<evidence type="ECO:0000313" key="2">
    <source>
        <dbReference type="EMBL" id="MBD2702016.1"/>
    </source>
</evidence>
<feature type="domain" description="Cyclic nucleotide-binding" evidence="1">
    <location>
        <begin position="20"/>
        <end position="124"/>
    </location>
</feature>
<dbReference type="Pfam" id="PF00027">
    <property type="entry name" value="cNMP_binding"/>
    <property type="match status" value="1"/>
</dbReference>
<dbReference type="SUPFAM" id="SSF51206">
    <property type="entry name" value="cAMP-binding domain-like"/>
    <property type="match status" value="1"/>
</dbReference>
<dbReference type="InterPro" id="IPR014710">
    <property type="entry name" value="RmlC-like_jellyroll"/>
</dbReference>
<proteinExistence type="predicted"/>
<evidence type="ECO:0000313" key="3">
    <source>
        <dbReference type="Proteomes" id="UP000598820"/>
    </source>
</evidence>
<dbReference type="EMBL" id="JACWZY010000012">
    <property type="protein sequence ID" value="MBD2702016.1"/>
    <property type="molecule type" value="Genomic_DNA"/>
</dbReference>
<dbReference type="Gene3D" id="2.60.120.10">
    <property type="entry name" value="Jelly Rolls"/>
    <property type="match status" value="1"/>
</dbReference>
<sequence length="186" mass="21746">MRNDTSSVSTLNWEQYSHLVEEVSVPARTVLLREGDVATNAYFVKKGCLRVWFNNDGKDVTFQFFFEDQGVSSIESFRSGKPSLFSIESIEPSTLWVISKINLDVLIREIPGYQELMQDHILQRMNHYARLFMSHIKHNPEERYLELMAESPHIIRRVPQHYVASYLGITPVSLSRIRNKLMRQKK</sequence>
<keyword evidence="3" id="KW-1185">Reference proteome</keyword>
<dbReference type="InterPro" id="IPR000595">
    <property type="entry name" value="cNMP-bd_dom"/>
</dbReference>
<dbReference type="RefSeq" id="WP_190887874.1">
    <property type="nucleotide sequence ID" value="NZ_JACWZY010000012.1"/>
</dbReference>
<dbReference type="InterPro" id="IPR018490">
    <property type="entry name" value="cNMP-bd_dom_sf"/>
</dbReference>
<dbReference type="CDD" id="cd00038">
    <property type="entry name" value="CAP_ED"/>
    <property type="match status" value="1"/>
</dbReference>
<dbReference type="AlphaFoldDB" id="A0A926XXS1"/>
<name>A0A926XXS1_9BACT</name>
<evidence type="ECO:0000259" key="1">
    <source>
        <dbReference type="PROSITE" id="PS50042"/>
    </source>
</evidence>
<dbReference type="PROSITE" id="PS50042">
    <property type="entry name" value="CNMP_BINDING_3"/>
    <property type="match status" value="1"/>
</dbReference>
<accession>A0A926XXS1</accession>
<gene>
    <name evidence="2" type="ORF">IC229_15305</name>
</gene>
<comment type="caution">
    <text evidence="2">The sequence shown here is derived from an EMBL/GenBank/DDBJ whole genome shotgun (WGS) entry which is preliminary data.</text>
</comment>
<dbReference type="SMART" id="SM00100">
    <property type="entry name" value="cNMP"/>
    <property type="match status" value="1"/>
</dbReference>
<reference evidence="2" key="1">
    <citation type="submission" date="2020-09" db="EMBL/GenBank/DDBJ databases">
        <authorList>
            <person name="Kim M.K."/>
        </authorList>
    </citation>
    <scope>NUCLEOTIDE SEQUENCE</scope>
    <source>
        <strain evidence="2">BT702</strain>
    </source>
</reference>